<dbReference type="HOGENOM" id="CLU_2000537_0_0_10"/>
<reference evidence="2" key="1">
    <citation type="submission" date="2012-06" db="EMBL/GenBank/DDBJ databases">
        <title>The complete genome of Flexibacter litoralis DSM 6794.</title>
        <authorList>
            <person name="Lucas S."/>
            <person name="Copeland A."/>
            <person name="Lapidus A."/>
            <person name="Glavina del Rio T."/>
            <person name="Dalin E."/>
            <person name="Tice H."/>
            <person name="Bruce D."/>
            <person name="Goodwin L."/>
            <person name="Pitluck S."/>
            <person name="Peters L."/>
            <person name="Ovchinnikova G."/>
            <person name="Lu M."/>
            <person name="Kyrpides N."/>
            <person name="Mavromatis K."/>
            <person name="Ivanova N."/>
            <person name="Brettin T."/>
            <person name="Detter J.C."/>
            <person name="Han C."/>
            <person name="Larimer F."/>
            <person name="Land M."/>
            <person name="Hauser L."/>
            <person name="Markowitz V."/>
            <person name="Cheng J.-F."/>
            <person name="Hugenholtz P."/>
            <person name="Woyke T."/>
            <person name="Wu D."/>
            <person name="Spring S."/>
            <person name="Lang E."/>
            <person name="Kopitz M."/>
            <person name="Brambilla E."/>
            <person name="Klenk H.-P."/>
            <person name="Eisen J.A."/>
        </authorList>
    </citation>
    <scope>NUCLEOTIDE SEQUENCE [LARGE SCALE GENOMIC DNA]</scope>
    <source>
        <strain evidence="2">ATCC 23117 / DSM 6794 / NBRC 15988 / NCIMB 1366 / Sio-4</strain>
    </source>
</reference>
<dbReference type="OrthoDB" id="1442100at2"/>
<dbReference type="KEGG" id="fli:Fleli_3232"/>
<protein>
    <submittedName>
        <fullName evidence="1">Uncharacterized protein</fullName>
    </submittedName>
</protein>
<dbReference type="eggNOG" id="ENOG50344PV">
    <property type="taxonomic scope" value="Bacteria"/>
</dbReference>
<sequence length="124" mass="15135">MKGLKLIEELNAEDNSFLIQLRSNLHWNHNSFMNLIDKLYKECQRTEKDTVLDREIACGIWYISTFIKDWSTDENFPQKFSEEYYENAYELIDDLVYHYFMAKSLYIYKSIIEDKIKEMKLFFK</sequence>
<evidence type="ECO:0000313" key="1">
    <source>
        <dbReference type="EMBL" id="AFM05563.1"/>
    </source>
</evidence>
<dbReference type="Proteomes" id="UP000006054">
    <property type="component" value="Chromosome"/>
</dbReference>
<organism evidence="1 2">
    <name type="scientific">Bernardetia litoralis (strain ATCC 23117 / DSM 6794 / NBRC 15988 / NCIMB 1366 / Fx l1 / Sio-4)</name>
    <name type="common">Flexibacter litoralis</name>
    <dbReference type="NCBI Taxonomy" id="880071"/>
    <lineage>
        <taxon>Bacteria</taxon>
        <taxon>Pseudomonadati</taxon>
        <taxon>Bacteroidota</taxon>
        <taxon>Cytophagia</taxon>
        <taxon>Cytophagales</taxon>
        <taxon>Bernardetiaceae</taxon>
        <taxon>Bernardetia</taxon>
    </lineage>
</organism>
<accession>I4ANM8</accession>
<dbReference type="AlphaFoldDB" id="I4ANM8"/>
<proteinExistence type="predicted"/>
<dbReference type="EMBL" id="CP003345">
    <property type="protein sequence ID" value="AFM05563.1"/>
    <property type="molecule type" value="Genomic_DNA"/>
</dbReference>
<evidence type="ECO:0000313" key="2">
    <source>
        <dbReference type="Proteomes" id="UP000006054"/>
    </source>
</evidence>
<dbReference type="STRING" id="880071.Fleli_3232"/>
<gene>
    <name evidence="1" type="ordered locus">Fleli_3232</name>
</gene>
<name>I4ANM8_BERLS</name>
<keyword evidence="2" id="KW-1185">Reference proteome</keyword>
<dbReference type="RefSeq" id="WP_014798993.1">
    <property type="nucleotide sequence ID" value="NC_018018.1"/>
</dbReference>